<dbReference type="OrthoDB" id="9810066at2"/>
<dbReference type="Proteomes" id="UP000295301">
    <property type="component" value="Unassembled WGS sequence"/>
</dbReference>
<dbReference type="Gene3D" id="3.40.50.2020">
    <property type="match status" value="1"/>
</dbReference>
<dbReference type="EMBL" id="SMUV01000073">
    <property type="protein sequence ID" value="TDK42366.1"/>
    <property type="molecule type" value="Genomic_DNA"/>
</dbReference>
<comment type="caution">
    <text evidence="2">The sequence shown here is derived from an EMBL/GenBank/DDBJ whole genome shotgun (WGS) entry which is preliminary data.</text>
</comment>
<dbReference type="SUPFAM" id="SSF53271">
    <property type="entry name" value="PRTase-like"/>
    <property type="match status" value="1"/>
</dbReference>
<keyword evidence="3" id="KW-1185">Reference proteome</keyword>
<protein>
    <submittedName>
        <fullName evidence="2">Phosphoribosyltransferase</fullName>
    </submittedName>
</protein>
<dbReference type="Pfam" id="PF00156">
    <property type="entry name" value="Pribosyltran"/>
    <property type="match status" value="1"/>
</dbReference>
<sequence>MFQDRDDAGKQLARAVARAAPQDPVVLALPRGGVPLAAEVAGALGAPLDLVLVRKIGMPGHAELAAGAIVDGPAPTTLFNTAILRAAGLSEADFEGRIDALKAEIEDRRARYLPGRDPVPVAGRTAILVDDGIATGATIRVAVKALRAQKPAAVWIAVPVAPADIISRLEAEADRVICLEAPQEFWAVGAHYREFGQVEDAEVTACLLRFDQG</sequence>
<dbReference type="AlphaFoldDB" id="A0A4R5UTP3"/>
<dbReference type="InterPro" id="IPR000836">
    <property type="entry name" value="PRTase_dom"/>
</dbReference>
<keyword evidence="2" id="KW-0808">Transferase</keyword>
<dbReference type="GO" id="GO:0016757">
    <property type="term" value="F:glycosyltransferase activity"/>
    <property type="evidence" value="ECO:0007669"/>
    <property type="project" value="UniProtKB-KW"/>
</dbReference>
<dbReference type="Gene3D" id="3.30.1310.20">
    <property type="entry name" value="PRTase-like"/>
    <property type="match status" value="1"/>
</dbReference>
<organism evidence="2 3">
    <name type="scientific">Antarcticimicrobium luteum</name>
    <dbReference type="NCBI Taxonomy" id="2547397"/>
    <lineage>
        <taxon>Bacteria</taxon>
        <taxon>Pseudomonadati</taxon>
        <taxon>Pseudomonadota</taxon>
        <taxon>Alphaproteobacteria</taxon>
        <taxon>Rhodobacterales</taxon>
        <taxon>Paracoccaceae</taxon>
        <taxon>Antarcticimicrobium</taxon>
    </lineage>
</organism>
<dbReference type="CDD" id="cd06223">
    <property type="entry name" value="PRTases_typeI"/>
    <property type="match status" value="1"/>
</dbReference>
<accession>A0A4R5UTP3</accession>
<evidence type="ECO:0000313" key="3">
    <source>
        <dbReference type="Proteomes" id="UP000295301"/>
    </source>
</evidence>
<feature type="domain" description="Phosphoribosyltransferase" evidence="1">
    <location>
        <begin position="20"/>
        <end position="191"/>
    </location>
</feature>
<reference evidence="2 3" key="1">
    <citation type="submission" date="2019-03" db="EMBL/GenBank/DDBJ databases">
        <title>Ruegeria lutea sp. nov., a novel strain, isolated from marine sediment, the Masan Bay, South Korea.</title>
        <authorList>
            <person name="Kim J."/>
            <person name="Kim D.-Y."/>
            <person name="Lee S.-S."/>
        </authorList>
    </citation>
    <scope>NUCLEOTIDE SEQUENCE [LARGE SCALE GENOMIC DNA]</scope>
    <source>
        <strain evidence="2 3">318-1</strain>
    </source>
</reference>
<gene>
    <name evidence="2" type="ORF">E1832_19725</name>
</gene>
<proteinExistence type="predicted"/>
<keyword evidence="2" id="KW-0328">Glycosyltransferase</keyword>
<dbReference type="RefSeq" id="WP_133361493.1">
    <property type="nucleotide sequence ID" value="NZ_SMUV01000073.1"/>
</dbReference>
<evidence type="ECO:0000259" key="1">
    <source>
        <dbReference type="Pfam" id="PF00156"/>
    </source>
</evidence>
<evidence type="ECO:0000313" key="2">
    <source>
        <dbReference type="EMBL" id="TDK42366.1"/>
    </source>
</evidence>
<dbReference type="InterPro" id="IPR029057">
    <property type="entry name" value="PRTase-like"/>
</dbReference>
<name>A0A4R5UTP3_9RHOB</name>